<dbReference type="AlphaFoldDB" id="A0A7R9GKS8"/>
<dbReference type="GO" id="GO:0004842">
    <property type="term" value="F:ubiquitin-protein transferase activity"/>
    <property type="evidence" value="ECO:0007669"/>
    <property type="project" value="TreeGrafter"/>
</dbReference>
<keyword evidence="2" id="KW-0677">Repeat</keyword>
<proteinExistence type="predicted"/>
<dbReference type="OrthoDB" id="542841at2759"/>
<feature type="repeat" description="ANK" evidence="4">
    <location>
        <begin position="120"/>
        <end position="152"/>
    </location>
</feature>
<dbReference type="SUPFAM" id="SSF48403">
    <property type="entry name" value="Ankyrin repeat"/>
    <property type="match status" value="1"/>
</dbReference>
<dbReference type="InterPro" id="IPR027473">
    <property type="entry name" value="L-asparaginase_C"/>
</dbReference>
<dbReference type="PIRSF" id="PIRSF500176">
    <property type="entry name" value="L_ASNase"/>
    <property type="match status" value="1"/>
</dbReference>
<dbReference type="PROSITE" id="PS50088">
    <property type="entry name" value="ANK_REPEAT"/>
    <property type="match status" value="3"/>
</dbReference>
<dbReference type="EC" id="3.5.1.1" evidence="1"/>
<dbReference type="InterPro" id="IPR006034">
    <property type="entry name" value="Asparaginase/glutaminase-like"/>
</dbReference>
<dbReference type="GO" id="GO:0085020">
    <property type="term" value="P:protein K6-linked ubiquitination"/>
    <property type="evidence" value="ECO:0007669"/>
    <property type="project" value="TreeGrafter"/>
</dbReference>
<feature type="repeat" description="ANK" evidence="4">
    <location>
        <begin position="220"/>
        <end position="253"/>
    </location>
</feature>
<dbReference type="PROSITE" id="PS50297">
    <property type="entry name" value="ANK_REP_REGION"/>
    <property type="match status" value="2"/>
</dbReference>
<name>A0A7R9GKS8_9CRUS</name>
<dbReference type="InterPro" id="IPR002110">
    <property type="entry name" value="Ankyrin_rpt"/>
</dbReference>
<dbReference type="InterPro" id="IPR036152">
    <property type="entry name" value="Asp/glu_Ase-like_sf"/>
</dbReference>
<dbReference type="GO" id="GO:0009066">
    <property type="term" value="P:aspartate family amino acid metabolic process"/>
    <property type="evidence" value="ECO:0007669"/>
    <property type="project" value="UniProtKB-ARBA"/>
</dbReference>
<feature type="repeat" description="ANK" evidence="4">
    <location>
        <begin position="153"/>
        <end position="185"/>
    </location>
</feature>
<evidence type="ECO:0000256" key="3">
    <source>
        <dbReference type="ARBA" id="ARBA00023043"/>
    </source>
</evidence>
<reference evidence="5" key="1">
    <citation type="submission" date="2020-11" db="EMBL/GenBank/DDBJ databases">
        <authorList>
            <person name="Tran Van P."/>
        </authorList>
    </citation>
    <scope>NUCLEOTIDE SEQUENCE</scope>
</reference>
<protein>
    <recommendedName>
        <fullName evidence="1">asparaginase</fullName>
        <ecNumber evidence="1">3.5.1.1</ecNumber>
    </recommendedName>
</protein>
<dbReference type="EMBL" id="CAJPEX010009866">
    <property type="protein sequence ID" value="CAG0924957.1"/>
    <property type="molecule type" value="Genomic_DNA"/>
</dbReference>
<keyword evidence="3 4" id="KW-0040">ANK repeat</keyword>
<dbReference type="Proteomes" id="UP000678499">
    <property type="component" value="Unassembled WGS sequence"/>
</dbReference>
<organism evidence="5">
    <name type="scientific">Notodromas monacha</name>
    <dbReference type="NCBI Taxonomy" id="399045"/>
    <lineage>
        <taxon>Eukaryota</taxon>
        <taxon>Metazoa</taxon>
        <taxon>Ecdysozoa</taxon>
        <taxon>Arthropoda</taxon>
        <taxon>Crustacea</taxon>
        <taxon>Oligostraca</taxon>
        <taxon>Ostracoda</taxon>
        <taxon>Podocopa</taxon>
        <taxon>Podocopida</taxon>
        <taxon>Cypridocopina</taxon>
        <taxon>Cypridoidea</taxon>
        <taxon>Cyprididae</taxon>
        <taxon>Notodromas</taxon>
    </lineage>
</organism>
<dbReference type="Gene3D" id="3.40.50.40">
    <property type="match status" value="1"/>
</dbReference>
<dbReference type="Pfam" id="PF12796">
    <property type="entry name" value="Ank_2"/>
    <property type="match status" value="1"/>
</dbReference>
<dbReference type="InterPro" id="IPR036770">
    <property type="entry name" value="Ankyrin_rpt-contain_sf"/>
</dbReference>
<dbReference type="GO" id="GO:0070531">
    <property type="term" value="C:BRCA1-A complex"/>
    <property type="evidence" value="ECO:0007669"/>
    <property type="project" value="TreeGrafter"/>
</dbReference>
<accession>A0A7R9GKS8</accession>
<dbReference type="GO" id="GO:0031436">
    <property type="term" value="C:BRCA1-BARD1 complex"/>
    <property type="evidence" value="ECO:0007669"/>
    <property type="project" value="TreeGrafter"/>
</dbReference>
<keyword evidence="6" id="KW-1185">Reference proteome</keyword>
<dbReference type="PIRSF" id="PIRSF001220">
    <property type="entry name" value="L-ASNase_gatD"/>
    <property type="match status" value="1"/>
</dbReference>
<evidence type="ECO:0000256" key="2">
    <source>
        <dbReference type="ARBA" id="ARBA00022737"/>
    </source>
</evidence>
<feature type="non-terminal residue" evidence="5">
    <location>
        <position position="1"/>
    </location>
</feature>
<dbReference type="SMART" id="SM00248">
    <property type="entry name" value="ANK"/>
    <property type="match status" value="4"/>
</dbReference>
<evidence type="ECO:0000313" key="5">
    <source>
        <dbReference type="EMBL" id="CAD7284805.1"/>
    </source>
</evidence>
<evidence type="ECO:0000256" key="4">
    <source>
        <dbReference type="PROSITE-ProRule" id="PRU00023"/>
    </source>
</evidence>
<dbReference type="EMBL" id="OA891903">
    <property type="protein sequence ID" value="CAD7284805.1"/>
    <property type="molecule type" value="Genomic_DNA"/>
</dbReference>
<dbReference type="PANTHER" id="PTHR24171:SF8">
    <property type="entry name" value="BRCA1-ASSOCIATED RING DOMAIN PROTEIN 1"/>
    <property type="match status" value="1"/>
</dbReference>
<dbReference type="PANTHER" id="PTHR24171">
    <property type="entry name" value="ANKYRIN REPEAT DOMAIN-CONTAINING PROTEIN 39-RELATED"/>
    <property type="match status" value="1"/>
</dbReference>
<evidence type="ECO:0000256" key="1">
    <source>
        <dbReference type="ARBA" id="ARBA00012920"/>
    </source>
</evidence>
<dbReference type="PROSITE" id="PS51732">
    <property type="entry name" value="ASN_GLN_ASE_3"/>
    <property type="match status" value="1"/>
</dbReference>
<evidence type="ECO:0000313" key="6">
    <source>
        <dbReference type="Proteomes" id="UP000678499"/>
    </source>
</evidence>
<dbReference type="Gene3D" id="1.25.40.20">
    <property type="entry name" value="Ankyrin repeat-containing domain"/>
    <property type="match status" value="2"/>
</dbReference>
<dbReference type="GO" id="GO:0004067">
    <property type="term" value="F:asparaginase activity"/>
    <property type="evidence" value="ECO:0007669"/>
    <property type="project" value="UniProtKB-UniRule"/>
</dbReference>
<sequence>VLLDAGVIPGADMTPEAALSKLSYVLSKNEWNQEMKLQKLTENLRGELTVLERMDSNSKNDMDLINALSKALKFSSSKEIEELKEFLFPCLLCMATKAGDVNRVDELLKSGADASATDYDSRSALHVACGEGNQEMVQFLLRHGANVHTRDRHDRTPLMDAMEFGQVDCVRLLVQCGADVTFANASALGDDITRSAAAGNVQSLRAYKEGGFSLLTTNSSGSTPLHAAVASRQPESLEYILLAEPGSFQVTDHLNQTAEELTRQLNHLEMLDIFVRIRNFLANEGNNEK</sequence>
<dbReference type="SUPFAM" id="SSF53774">
    <property type="entry name" value="Glutaminase/Asparaginase"/>
    <property type="match status" value="1"/>
</dbReference>
<gene>
    <name evidence="5" type="ORF">NMOB1V02_LOCUS12409</name>
</gene>